<proteinExistence type="predicted"/>
<organism evidence="1 2">
    <name type="scientific">Roseibium album</name>
    <dbReference type="NCBI Taxonomy" id="311410"/>
    <lineage>
        <taxon>Bacteria</taxon>
        <taxon>Pseudomonadati</taxon>
        <taxon>Pseudomonadota</taxon>
        <taxon>Alphaproteobacteria</taxon>
        <taxon>Hyphomicrobiales</taxon>
        <taxon>Stappiaceae</taxon>
        <taxon>Roseibium</taxon>
    </lineage>
</organism>
<reference evidence="2" key="1">
    <citation type="submission" date="2015-07" db="EMBL/GenBank/DDBJ databases">
        <authorList>
            <person name="Rodrigo-Torres Lidia"/>
            <person name="Arahal R.David."/>
        </authorList>
    </citation>
    <scope>NUCLEOTIDE SEQUENCE [LARGE SCALE GENOMIC DNA]</scope>
    <source>
        <strain evidence="2">CECT 5096</strain>
    </source>
</reference>
<name>A0A0M7B1X0_9HYPH</name>
<protein>
    <submittedName>
        <fullName evidence="1">Uncharacterized protein</fullName>
    </submittedName>
</protein>
<dbReference type="Proteomes" id="UP000049983">
    <property type="component" value="Unassembled WGS sequence"/>
</dbReference>
<accession>A0A0M7B1X0</accession>
<dbReference type="EMBL" id="CXWC01000018">
    <property type="protein sequence ID" value="CTQ79311.1"/>
    <property type="molecule type" value="Genomic_DNA"/>
</dbReference>
<keyword evidence="2" id="KW-1185">Reference proteome</keyword>
<evidence type="ECO:0000313" key="2">
    <source>
        <dbReference type="Proteomes" id="UP000049983"/>
    </source>
</evidence>
<evidence type="ECO:0000313" key="1">
    <source>
        <dbReference type="EMBL" id="CTQ79311.1"/>
    </source>
</evidence>
<dbReference type="AlphaFoldDB" id="A0A0M7B1X0"/>
<sequence length="55" mass="6132">MISPLTLETNSKIRNQIGPVLRVKTRGDCFDYYCSRGSKVLDGAVSSFLHESLDL</sequence>
<gene>
    <name evidence="1" type="ORF">LA5096_06126</name>
</gene>